<evidence type="ECO:0000256" key="3">
    <source>
        <dbReference type="ARBA" id="ARBA00022448"/>
    </source>
</evidence>
<keyword evidence="3" id="KW-0813">Transport</keyword>
<dbReference type="PANTHER" id="PTHR45624:SF52">
    <property type="entry name" value="MITOCHONDRIAL CARRIER"/>
    <property type="match status" value="1"/>
</dbReference>
<dbReference type="SUPFAM" id="SSF51735">
    <property type="entry name" value="NAD(P)-binding Rossmann-fold domains"/>
    <property type="match status" value="1"/>
</dbReference>
<dbReference type="Gene3D" id="3.40.50.720">
    <property type="entry name" value="NAD(P)-binding Rossmann-like Domain"/>
    <property type="match status" value="1"/>
</dbReference>
<dbReference type="InterPro" id="IPR050567">
    <property type="entry name" value="Mitochondrial_Carrier"/>
</dbReference>
<keyword evidence="10" id="KW-1185">Reference proteome</keyword>
<name>A0A4S4M554_9AGAM</name>
<dbReference type="InterPro" id="IPR023395">
    <property type="entry name" value="MCP_dom_sf"/>
</dbReference>
<evidence type="ECO:0000256" key="5">
    <source>
        <dbReference type="ARBA" id="ARBA00022737"/>
    </source>
</evidence>
<dbReference type="GO" id="GO:0031966">
    <property type="term" value="C:mitochondrial membrane"/>
    <property type="evidence" value="ECO:0007669"/>
    <property type="project" value="UniProtKB-SubCell"/>
</dbReference>
<reference evidence="9 10" key="1">
    <citation type="submission" date="2019-02" db="EMBL/GenBank/DDBJ databases">
        <title>Genome sequencing of the rare red list fungi Bondarzewia mesenterica.</title>
        <authorList>
            <person name="Buettner E."/>
            <person name="Kellner H."/>
        </authorList>
    </citation>
    <scope>NUCLEOTIDE SEQUENCE [LARGE SCALE GENOMIC DNA]</scope>
    <source>
        <strain evidence="9 10">DSM 108281</strain>
    </source>
</reference>
<sequence>MLNDDSLMASSRPKNQVHVSGELKSNRLPSVLSIVICLIVTVLSLTLDCINTVLSISESLASIIFETCSEICGIHPCGTYKAENSAILILGAQEGLGRSAALKFSELGYTVFALCPNRYHEQPPEVSGVPLRKTSDPFALLYIWHNRKERSQSLPWGLVAPISLDMWSSSQRKRAHETIKAYCHHHSLHLVALVVSSITENPSFSSFSVSTLSMPDKHAHGGSSDRFSHEDVWRERIVSELTEPILMANDYAWMLKEASGRVLIISTYSQGWLIRSIPLSLIRKILNFLSYVAALSSTFPMEEARRIVAEDLSGSMNPLGVRVSSIVTGPVATISRECISGAPVTDRRDASDVDAGSNMTSCRRTLYETVDKAKLRDCMFQIAQRFTVHDDVILSVLQGIIASREQQSNSLYAALARTMTRSAALYFSRPVRLFRPTKMSGWRSLRGLAEQEGASLSPSFLSQLVKTQGFMVIPKHFFPPLLVNALLGTVLWTTYTETSSALEPYLSTHPICLSMLSGAAAGGMQAIVAAPAENVRLAIEGGSIRGGGWSHAWKEVFRGTTSPNLHTRQESMEEIREVRNWMREVRELAGRGWDGWGWGLAKDVCGFAVFFSVFEVTRRVATTLKAASQNVVQYYRFGEDRGRSVRRHVPRVINGLTLVTGGVLAGLAYELLSRPWDVARRTVYLERVHSSATHSPRHSAVTVLAQKARDDGLLFFFQNPTPIHHHQITDAGKRRLHAALRTLARVGPWGVGFLVWEAFGPGIS</sequence>
<comment type="caution">
    <text evidence="9">The sequence shown here is derived from an EMBL/GenBank/DDBJ whole genome shotgun (WGS) entry which is preliminary data.</text>
</comment>
<keyword evidence="8" id="KW-0472">Membrane</keyword>
<dbReference type="EMBL" id="SGPL01000023">
    <property type="protein sequence ID" value="THH20356.1"/>
    <property type="molecule type" value="Genomic_DNA"/>
</dbReference>
<keyword evidence="6" id="KW-1133">Transmembrane helix</keyword>
<dbReference type="GO" id="GO:1990575">
    <property type="term" value="P:mitochondrial L-ornithine transmembrane transport"/>
    <property type="evidence" value="ECO:0007669"/>
    <property type="project" value="TreeGrafter"/>
</dbReference>
<evidence type="ECO:0000313" key="10">
    <source>
        <dbReference type="Proteomes" id="UP000310158"/>
    </source>
</evidence>
<evidence type="ECO:0000256" key="1">
    <source>
        <dbReference type="ARBA" id="ARBA00004225"/>
    </source>
</evidence>
<keyword evidence="5" id="KW-0677">Repeat</keyword>
<proteinExistence type="inferred from homology"/>
<evidence type="ECO:0000256" key="6">
    <source>
        <dbReference type="ARBA" id="ARBA00022989"/>
    </source>
</evidence>
<evidence type="ECO:0000256" key="8">
    <source>
        <dbReference type="ARBA" id="ARBA00023136"/>
    </source>
</evidence>
<dbReference type="OrthoDB" id="3364892at2759"/>
<accession>A0A4S4M554</accession>
<evidence type="ECO:0000256" key="4">
    <source>
        <dbReference type="ARBA" id="ARBA00022692"/>
    </source>
</evidence>
<dbReference type="PRINTS" id="PR00081">
    <property type="entry name" value="GDHRDH"/>
</dbReference>
<protein>
    <submittedName>
        <fullName evidence="9">Uncharacterized protein</fullName>
    </submittedName>
</protein>
<dbReference type="InterPro" id="IPR002347">
    <property type="entry name" value="SDR_fam"/>
</dbReference>
<dbReference type="Gene3D" id="1.50.40.10">
    <property type="entry name" value="Mitochondrial carrier domain"/>
    <property type="match status" value="1"/>
</dbReference>
<evidence type="ECO:0000256" key="2">
    <source>
        <dbReference type="ARBA" id="ARBA00006375"/>
    </source>
</evidence>
<organism evidence="9 10">
    <name type="scientific">Bondarzewia mesenterica</name>
    <dbReference type="NCBI Taxonomy" id="1095465"/>
    <lineage>
        <taxon>Eukaryota</taxon>
        <taxon>Fungi</taxon>
        <taxon>Dikarya</taxon>
        <taxon>Basidiomycota</taxon>
        <taxon>Agaricomycotina</taxon>
        <taxon>Agaricomycetes</taxon>
        <taxon>Russulales</taxon>
        <taxon>Bondarzewiaceae</taxon>
        <taxon>Bondarzewia</taxon>
    </lineage>
</organism>
<keyword evidence="7" id="KW-0496">Mitochondrion</keyword>
<evidence type="ECO:0000256" key="7">
    <source>
        <dbReference type="ARBA" id="ARBA00023128"/>
    </source>
</evidence>
<dbReference type="PANTHER" id="PTHR45624">
    <property type="entry name" value="MITOCHONDRIAL BASIC AMINO ACIDS TRANSPORTER-RELATED"/>
    <property type="match status" value="1"/>
</dbReference>
<comment type="subcellular location">
    <subcellularLocation>
        <location evidence="1">Mitochondrion membrane</location>
        <topology evidence="1">Multi-pass membrane protein</topology>
    </subcellularLocation>
</comment>
<dbReference type="AlphaFoldDB" id="A0A4S4M554"/>
<comment type="similarity">
    <text evidence="2">Belongs to the mitochondrial carrier (TC 2.A.29) family.</text>
</comment>
<evidence type="ECO:0000313" key="9">
    <source>
        <dbReference type="EMBL" id="THH20356.1"/>
    </source>
</evidence>
<dbReference type="SUPFAM" id="SSF103506">
    <property type="entry name" value="Mitochondrial carrier"/>
    <property type="match status" value="1"/>
</dbReference>
<gene>
    <name evidence="9" type="ORF">EW146_g965</name>
</gene>
<dbReference type="Proteomes" id="UP000310158">
    <property type="component" value="Unassembled WGS sequence"/>
</dbReference>
<keyword evidence="4" id="KW-0812">Transmembrane</keyword>
<dbReference type="GO" id="GO:0000064">
    <property type="term" value="F:L-ornithine transmembrane transporter activity"/>
    <property type="evidence" value="ECO:0007669"/>
    <property type="project" value="TreeGrafter"/>
</dbReference>
<dbReference type="InterPro" id="IPR036291">
    <property type="entry name" value="NAD(P)-bd_dom_sf"/>
</dbReference>